<accession>A0A3M8D4S3</accession>
<dbReference type="Proteomes" id="UP000269573">
    <property type="component" value="Unassembled WGS sequence"/>
</dbReference>
<organism evidence="1 2">
    <name type="scientific">Brevibacillus nitrificans</name>
    <dbReference type="NCBI Taxonomy" id="651560"/>
    <lineage>
        <taxon>Bacteria</taxon>
        <taxon>Bacillati</taxon>
        <taxon>Bacillota</taxon>
        <taxon>Bacilli</taxon>
        <taxon>Bacillales</taxon>
        <taxon>Paenibacillaceae</taxon>
        <taxon>Brevibacillus</taxon>
    </lineage>
</organism>
<dbReference type="InterPro" id="IPR023214">
    <property type="entry name" value="HAD_sf"/>
</dbReference>
<proteinExistence type="predicted"/>
<gene>
    <name evidence="1" type="ORF">EDM59_18475</name>
</gene>
<dbReference type="InterPro" id="IPR052550">
    <property type="entry name" value="Pyrimidine_5'-ntase_YjjG"/>
</dbReference>
<comment type="caution">
    <text evidence="1">The sequence shown here is derived from an EMBL/GenBank/DDBJ whole genome shotgun (WGS) entry which is preliminary data.</text>
</comment>
<protein>
    <submittedName>
        <fullName evidence="1">HAD family hydrolase</fullName>
    </submittedName>
</protein>
<dbReference type="NCBIfam" id="TIGR01549">
    <property type="entry name" value="HAD-SF-IA-v1"/>
    <property type="match status" value="1"/>
</dbReference>
<dbReference type="PANTHER" id="PTHR47478:SF1">
    <property type="entry name" value="PYRIMIDINE 5'-NUCLEOTIDASE YJJG"/>
    <property type="match status" value="1"/>
</dbReference>
<dbReference type="Pfam" id="PF00702">
    <property type="entry name" value="Hydrolase"/>
    <property type="match status" value="1"/>
</dbReference>
<keyword evidence="1" id="KW-0378">Hydrolase</keyword>
<dbReference type="PRINTS" id="PR00413">
    <property type="entry name" value="HADHALOGNASE"/>
</dbReference>
<dbReference type="SFLD" id="SFLDS00003">
    <property type="entry name" value="Haloacid_Dehalogenase"/>
    <property type="match status" value="1"/>
</dbReference>
<dbReference type="EMBL" id="RHHU01000011">
    <property type="protein sequence ID" value="RNB83030.1"/>
    <property type="molecule type" value="Genomic_DNA"/>
</dbReference>
<dbReference type="SUPFAM" id="SSF56784">
    <property type="entry name" value="HAD-like"/>
    <property type="match status" value="1"/>
</dbReference>
<name>A0A3M8D4S3_9BACL</name>
<dbReference type="InterPro" id="IPR006439">
    <property type="entry name" value="HAD-SF_hydro_IA"/>
</dbReference>
<dbReference type="GO" id="GO:0016787">
    <property type="term" value="F:hydrolase activity"/>
    <property type="evidence" value="ECO:0007669"/>
    <property type="project" value="UniProtKB-KW"/>
</dbReference>
<sequence length="298" mass="34033">MPIPAVLRKCQQSCVRRCRLNWHSNSRKHHSRIFVQVAPLKAHFFRYNEQERTRRRNERRSDAKVSAFTTILFDLDDTLFDFSACWEKGMINTIATHPLTHDLDGAALLSALRRHGDALWVDVIAKKYDFTQYRQLRLQRSMADFNRDISAEEINGFQQAYAAACMDAVTPDGHVNELIADLSKRFTLGIVTNGPVDMAFIKLERLGLSDYFPRERVFLSELIGYHKPDPRIYATVLQALDVEASKVLFVGDTWEADVAGAMEAGMSAVWINPRGKKQPTSHQPLATIERLEQLAAWL</sequence>
<evidence type="ECO:0000313" key="2">
    <source>
        <dbReference type="Proteomes" id="UP000269573"/>
    </source>
</evidence>
<evidence type="ECO:0000313" key="1">
    <source>
        <dbReference type="EMBL" id="RNB83030.1"/>
    </source>
</evidence>
<dbReference type="PANTHER" id="PTHR47478">
    <property type="match status" value="1"/>
</dbReference>
<reference evidence="1 2" key="1">
    <citation type="submission" date="2018-10" db="EMBL/GenBank/DDBJ databases">
        <title>Phylogenomics of Brevibacillus.</title>
        <authorList>
            <person name="Dunlap C."/>
        </authorList>
    </citation>
    <scope>NUCLEOTIDE SEQUENCE [LARGE SCALE GENOMIC DNA]</scope>
    <source>
        <strain evidence="1 2">JCM 15774</strain>
    </source>
</reference>
<keyword evidence="2" id="KW-1185">Reference proteome</keyword>
<dbReference type="Gene3D" id="1.20.120.710">
    <property type="entry name" value="Haloacid dehalogenase hydrolase-like domain"/>
    <property type="match status" value="1"/>
</dbReference>
<dbReference type="Gene3D" id="3.40.50.1000">
    <property type="entry name" value="HAD superfamily/HAD-like"/>
    <property type="match status" value="1"/>
</dbReference>
<dbReference type="NCBIfam" id="TIGR01509">
    <property type="entry name" value="HAD-SF-IA-v3"/>
    <property type="match status" value="1"/>
</dbReference>
<dbReference type="AlphaFoldDB" id="A0A3M8D4S3"/>
<dbReference type="InterPro" id="IPR036412">
    <property type="entry name" value="HAD-like_sf"/>
</dbReference>
<dbReference type="SFLD" id="SFLDG01129">
    <property type="entry name" value="C1.5:_HAD__Beta-PGM__Phosphata"/>
    <property type="match status" value="1"/>
</dbReference>